<accession>A0A1F5FX04</accession>
<dbReference type="Proteomes" id="UP000179252">
    <property type="component" value="Unassembled WGS sequence"/>
</dbReference>
<gene>
    <name evidence="1" type="ORF">A2165_02860</name>
</gene>
<evidence type="ECO:0000313" key="2">
    <source>
        <dbReference type="Proteomes" id="UP000179252"/>
    </source>
</evidence>
<dbReference type="EMBL" id="MFAU01000029">
    <property type="protein sequence ID" value="OGD84148.1"/>
    <property type="molecule type" value="Genomic_DNA"/>
</dbReference>
<dbReference type="InterPro" id="IPR006311">
    <property type="entry name" value="TAT_signal"/>
</dbReference>
<proteinExistence type="predicted"/>
<organism evidence="1 2">
    <name type="scientific">Candidatus Curtissbacteria bacterium RBG_13_40_7</name>
    <dbReference type="NCBI Taxonomy" id="1797706"/>
    <lineage>
        <taxon>Bacteria</taxon>
        <taxon>Candidatus Curtissiibacteriota</taxon>
    </lineage>
</organism>
<comment type="caution">
    <text evidence="1">The sequence shown here is derived from an EMBL/GenBank/DDBJ whole genome shotgun (WGS) entry which is preliminary data.</text>
</comment>
<evidence type="ECO:0000313" key="1">
    <source>
        <dbReference type="EMBL" id="OGD84148.1"/>
    </source>
</evidence>
<protein>
    <submittedName>
        <fullName evidence="1">Uncharacterized protein</fullName>
    </submittedName>
</protein>
<sequence length="496" mass="55847">MSLNERISRRRLLGLGAAAVGLAAVGYGAKRLGFLGNDESQNETSALTGDKRTDLEPAKDYETAKSDFQKWYSDVQAFHTRLINEPEDPFIANCYATRLIIEGAQLLHDSDPNLQSPFVTVNEQTVTFGAIKLNLENPNQNNLAQVLTEALLRVDFEDDHVPPFSQNTFLDILPLIIRGVKLENNAVPFSLRPEELVKVAKTFEIMEDAGKPIPKTIRLVRDFQSQPAPEGVMNLVLENQFFNSRVRAVDSLAQFYLDQDPDLLGLYQATIDEAKADNLSEVTYPQLKGPHRESFTHLDDTRQIFYEAFSEYVFNPNDFRARILFAHAKGLEPEASLIVSHYDAISRHLFKGIQFIGYKGEVWNPQQYQPGYIVQIHDWDPTMPGFLVRPTPTMELDPSYPYVNKHSQVKILPDKPAIVPDDSTLTAEEMVRVQVGYLLSDGRFIFSDDEPNGWIPASALGQILQKPSNVSSNSRDFLTSLPSKRYITKSPKTVAV</sequence>
<reference evidence="1 2" key="1">
    <citation type="journal article" date="2016" name="Nat. Commun.">
        <title>Thousands of microbial genomes shed light on interconnected biogeochemical processes in an aquifer system.</title>
        <authorList>
            <person name="Anantharaman K."/>
            <person name="Brown C.T."/>
            <person name="Hug L.A."/>
            <person name="Sharon I."/>
            <person name="Castelle C.J."/>
            <person name="Probst A.J."/>
            <person name="Thomas B.C."/>
            <person name="Singh A."/>
            <person name="Wilkins M.J."/>
            <person name="Karaoz U."/>
            <person name="Brodie E.L."/>
            <person name="Williams K.H."/>
            <person name="Hubbard S.S."/>
            <person name="Banfield J.F."/>
        </authorList>
    </citation>
    <scope>NUCLEOTIDE SEQUENCE [LARGE SCALE GENOMIC DNA]</scope>
</reference>
<dbReference type="PROSITE" id="PS51318">
    <property type="entry name" value="TAT"/>
    <property type="match status" value="1"/>
</dbReference>
<dbReference type="AlphaFoldDB" id="A0A1F5FX04"/>
<name>A0A1F5FX04_9BACT</name>